<dbReference type="AlphaFoldDB" id="A0A399T6A0"/>
<name>A0A399T6A0_9BACT</name>
<dbReference type="RefSeq" id="WP_119437310.1">
    <property type="nucleotide sequence ID" value="NZ_QWGR01000003.1"/>
</dbReference>
<accession>A0A399T6A0</accession>
<keyword evidence="1" id="KW-0175">Coiled coil</keyword>
<organism evidence="2 3">
    <name type="scientific">Maribellus luteus</name>
    <dbReference type="NCBI Taxonomy" id="2305463"/>
    <lineage>
        <taxon>Bacteria</taxon>
        <taxon>Pseudomonadati</taxon>
        <taxon>Bacteroidota</taxon>
        <taxon>Bacteroidia</taxon>
        <taxon>Marinilabiliales</taxon>
        <taxon>Prolixibacteraceae</taxon>
        <taxon>Maribellus</taxon>
    </lineage>
</organism>
<sequence>MRSRNTYRTLIWIIVILVATNLSMAVSFWYHRHQETKAATEVSAQQQEIPSEQRTRFFREQLNLSPDQLDVFRELNREFNRSARRESDELEELRLQMVEEMGKDSPSQERLDSIAQEVGGHHSELKEITMNYYLQMKAVCDSAQQEKLKEIFMTVSKSKEEIALPQRGHRHRGGKGQ</sequence>
<dbReference type="InterPro" id="IPR025961">
    <property type="entry name" value="Metal_resist"/>
</dbReference>
<evidence type="ECO:0000313" key="3">
    <source>
        <dbReference type="Proteomes" id="UP000265926"/>
    </source>
</evidence>
<comment type="caution">
    <text evidence="2">The sequence shown here is derived from an EMBL/GenBank/DDBJ whole genome shotgun (WGS) entry which is preliminary data.</text>
</comment>
<evidence type="ECO:0000256" key="1">
    <source>
        <dbReference type="SAM" id="Coils"/>
    </source>
</evidence>
<dbReference type="EMBL" id="QWGR01000003">
    <property type="protein sequence ID" value="RIJ49423.1"/>
    <property type="molecule type" value="Genomic_DNA"/>
</dbReference>
<dbReference type="Proteomes" id="UP000265926">
    <property type="component" value="Unassembled WGS sequence"/>
</dbReference>
<reference evidence="2 3" key="1">
    <citation type="submission" date="2018-08" db="EMBL/GenBank/DDBJ databases">
        <title>Pallidiluteibacterium maritimus gen. nov., sp. nov., isolated from coastal sediment.</title>
        <authorList>
            <person name="Zhou L.Y."/>
        </authorList>
    </citation>
    <scope>NUCLEOTIDE SEQUENCE [LARGE SCALE GENOMIC DNA]</scope>
    <source>
        <strain evidence="2 3">XSD2</strain>
    </source>
</reference>
<protein>
    <submittedName>
        <fullName evidence="2">Periplasmic heavy metal sensor</fullName>
    </submittedName>
</protein>
<proteinExistence type="predicted"/>
<dbReference type="OrthoDB" id="792900at2"/>
<evidence type="ECO:0000313" key="2">
    <source>
        <dbReference type="EMBL" id="RIJ49423.1"/>
    </source>
</evidence>
<dbReference type="Gene3D" id="1.20.120.1490">
    <property type="match status" value="1"/>
</dbReference>
<gene>
    <name evidence="2" type="ORF">D1614_07740</name>
</gene>
<feature type="coiled-coil region" evidence="1">
    <location>
        <begin position="76"/>
        <end position="103"/>
    </location>
</feature>
<keyword evidence="3" id="KW-1185">Reference proteome</keyword>
<dbReference type="Pfam" id="PF13801">
    <property type="entry name" value="Metal_resist"/>
    <property type="match status" value="1"/>
</dbReference>